<keyword evidence="6" id="KW-0547">Nucleotide-binding</keyword>
<keyword evidence="7" id="KW-0418">Kinase</keyword>
<evidence type="ECO:0000313" key="14">
    <source>
        <dbReference type="EMBL" id="MBI5250442.1"/>
    </source>
</evidence>
<dbReference type="Gene3D" id="3.30.70.560">
    <property type="entry name" value="7,8-Dihydro-6-hydroxymethylpterin-pyrophosphokinase HPPK"/>
    <property type="match status" value="1"/>
</dbReference>
<accession>A0A9D6V2W0</accession>
<dbReference type="CDD" id="cd00483">
    <property type="entry name" value="HPPK"/>
    <property type="match status" value="1"/>
</dbReference>
<proteinExistence type="inferred from homology"/>
<dbReference type="SUPFAM" id="SSF55083">
    <property type="entry name" value="6-hydroxymethyl-7,8-dihydropterin pyrophosphokinase, HPPK"/>
    <property type="match status" value="1"/>
</dbReference>
<evidence type="ECO:0000256" key="8">
    <source>
        <dbReference type="ARBA" id="ARBA00022840"/>
    </source>
</evidence>
<evidence type="ECO:0000256" key="6">
    <source>
        <dbReference type="ARBA" id="ARBA00022741"/>
    </source>
</evidence>
<dbReference type="GO" id="GO:0003848">
    <property type="term" value="F:2-amino-4-hydroxy-6-hydroxymethyldihydropteridine diphosphokinase activity"/>
    <property type="evidence" value="ECO:0007669"/>
    <property type="project" value="UniProtKB-EC"/>
</dbReference>
<evidence type="ECO:0000256" key="1">
    <source>
        <dbReference type="ARBA" id="ARBA00005051"/>
    </source>
</evidence>
<keyword evidence="9" id="KW-0289">Folate biosynthesis</keyword>
<evidence type="ECO:0000259" key="13">
    <source>
        <dbReference type="Pfam" id="PF01288"/>
    </source>
</evidence>
<evidence type="ECO:0000256" key="10">
    <source>
        <dbReference type="ARBA" id="ARBA00029409"/>
    </source>
</evidence>
<comment type="function">
    <text evidence="10">Catalyzes the transfer of pyrophosphate from adenosine triphosphate (ATP) to 6-hydroxymethyl-7,8-dihydropterin, an enzymatic step in folate biosynthesis pathway.</text>
</comment>
<evidence type="ECO:0000256" key="11">
    <source>
        <dbReference type="ARBA" id="ARBA00029766"/>
    </source>
</evidence>
<dbReference type="AlphaFoldDB" id="A0A9D6V2W0"/>
<dbReference type="EC" id="2.7.6.3" evidence="3"/>
<dbReference type="GO" id="GO:0016301">
    <property type="term" value="F:kinase activity"/>
    <property type="evidence" value="ECO:0007669"/>
    <property type="project" value="UniProtKB-KW"/>
</dbReference>
<protein>
    <recommendedName>
        <fullName evidence="4">2-amino-4-hydroxy-6-hydroxymethyldihydropteridine pyrophosphokinase</fullName>
        <ecNumber evidence="3">2.7.6.3</ecNumber>
    </recommendedName>
    <alternativeName>
        <fullName evidence="11">6-hydroxymethyl-7,8-dihydropterin pyrophosphokinase</fullName>
    </alternativeName>
    <alternativeName>
        <fullName evidence="12">7,8-dihydro-6-hydroxymethylpterin-pyrophosphokinase</fullName>
    </alternativeName>
</protein>
<comment type="similarity">
    <text evidence="2">Belongs to the HPPK family.</text>
</comment>
<sequence length="174" mass="19425">MSRNTVYIGFGSNQGNREFKFKEVLKEFGRLSDVTVTKSSSLYETDPVGLSDEGQSFINAVIEAQTDVAPRELMALLRDMESVLGKSPTHRSDLSRTVDLDLLLYGDLKFKDTDLEIPHPRMHTRGFVLAPLAEIAPEVVHPVLECTVRELLKRILPEELQGVRALTVSVATEN</sequence>
<reference evidence="14" key="1">
    <citation type="submission" date="2020-07" db="EMBL/GenBank/DDBJ databases">
        <title>Huge and variable diversity of episymbiotic CPR bacteria and DPANN archaea in groundwater ecosystems.</title>
        <authorList>
            <person name="He C.Y."/>
            <person name="Keren R."/>
            <person name="Whittaker M."/>
            <person name="Farag I.F."/>
            <person name="Doudna J."/>
            <person name="Cate J.H.D."/>
            <person name="Banfield J.F."/>
        </authorList>
    </citation>
    <scope>NUCLEOTIDE SEQUENCE</scope>
    <source>
        <strain evidence="14">NC_groundwater_1664_Pr3_B-0.1um_52_9</strain>
    </source>
</reference>
<evidence type="ECO:0000256" key="9">
    <source>
        <dbReference type="ARBA" id="ARBA00022909"/>
    </source>
</evidence>
<evidence type="ECO:0000256" key="12">
    <source>
        <dbReference type="ARBA" id="ARBA00033413"/>
    </source>
</evidence>
<name>A0A9D6V2W0_9BACT</name>
<dbReference type="NCBIfam" id="TIGR01498">
    <property type="entry name" value="folK"/>
    <property type="match status" value="1"/>
</dbReference>
<dbReference type="InterPro" id="IPR035907">
    <property type="entry name" value="Hppk_sf"/>
</dbReference>
<organism evidence="14 15">
    <name type="scientific">Desulfomonile tiedjei</name>
    <dbReference type="NCBI Taxonomy" id="2358"/>
    <lineage>
        <taxon>Bacteria</taxon>
        <taxon>Pseudomonadati</taxon>
        <taxon>Thermodesulfobacteriota</taxon>
        <taxon>Desulfomonilia</taxon>
        <taxon>Desulfomonilales</taxon>
        <taxon>Desulfomonilaceae</taxon>
        <taxon>Desulfomonile</taxon>
    </lineage>
</organism>
<evidence type="ECO:0000256" key="2">
    <source>
        <dbReference type="ARBA" id="ARBA00005810"/>
    </source>
</evidence>
<evidence type="ECO:0000256" key="3">
    <source>
        <dbReference type="ARBA" id="ARBA00013253"/>
    </source>
</evidence>
<dbReference type="InterPro" id="IPR000550">
    <property type="entry name" value="Hppk"/>
</dbReference>
<feature type="domain" description="7,8-dihydro-6-hydroxymethylpterin-pyrophosphokinase" evidence="13">
    <location>
        <begin position="7"/>
        <end position="137"/>
    </location>
</feature>
<keyword evidence="8" id="KW-0067">ATP-binding</keyword>
<evidence type="ECO:0000256" key="7">
    <source>
        <dbReference type="ARBA" id="ARBA00022777"/>
    </source>
</evidence>
<dbReference type="GO" id="GO:0046656">
    <property type="term" value="P:folic acid biosynthetic process"/>
    <property type="evidence" value="ECO:0007669"/>
    <property type="project" value="UniProtKB-KW"/>
</dbReference>
<dbReference type="Pfam" id="PF01288">
    <property type="entry name" value="HPPK"/>
    <property type="match status" value="1"/>
</dbReference>
<dbReference type="PANTHER" id="PTHR43071:SF1">
    <property type="entry name" value="2-AMINO-4-HYDROXY-6-HYDROXYMETHYLDIHYDROPTERIDINE PYROPHOSPHOKINASE"/>
    <property type="match status" value="1"/>
</dbReference>
<comment type="pathway">
    <text evidence="1">Cofactor biosynthesis; tetrahydrofolate biosynthesis; 2-amino-4-hydroxy-6-hydroxymethyl-7,8-dihydropteridine diphosphate from 7,8-dihydroneopterin triphosphate: step 4/4.</text>
</comment>
<dbReference type="GO" id="GO:0005524">
    <property type="term" value="F:ATP binding"/>
    <property type="evidence" value="ECO:0007669"/>
    <property type="project" value="UniProtKB-KW"/>
</dbReference>
<evidence type="ECO:0000313" key="15">
    <source>
        <dbReference type="Proteomes" id="UP000807825"/>
    </source>
</evidence>
<dbReference type="PANTHER" id="PTHR43071">
    <property type="entry name" value="2-AMINO-4-HYDROXY-6-HYDROXYMETHYLDIHYDROPTERIDINE PYROPHOSPHOKINASE"/>
    <property type="match status" value="1"/>
</dbReference>
<keyword evidence="5 14" id="KW-0808">Transferase</keyword>
<dbReference type="Proteomes" id="UP000807825">
    <property type="component" value="Unassembled WGS sequence"/>
</dbReference>
<comment type="caution">
    <text evidence="14">The sequence shown here is derived from an EMBL/GenBank/DDBJ whole genome shotgun (WGS) entry which is preliminary data.</text>
</comment>
<dbReference type="EMBL" id="JACRDE010000346">
    <property type="protein sequence ID" value="MBI5250442.1"/>
    <property type="molecule type" value="Genomic_DNA"/>
</dbReference>
<gene>
    <name evidence="14" type="primary">folK</name>
    <name evidence="14" type="ORF">HY912_13195</name>
</gene>
<evidence type="ECO:0000256" key="4">
    <source>
        <dbReference type="ARBA" id="ARBA00016218"/>
    </source>
</evidence>
<evidence type="ECO:0000256" key="5">
    <source>
        <dbReference type="ARBA" id="ARBA00022679"/>
    </source>
</evidence>